<evidence type="ECO:0000313" key="3">
    <source>
        <dbReference type="EMBL" id="SZF03522.1"/>
    </source>
</evidence>
<evidence type="ECO:0000256" key="1">
    <source>
        <dbReference type="SAM" id="Coils"/>
    </source>
</evidence>
<proteinExistence type="predicted"/>
<evidence type="ECO:0000313" key="4">
    <source>
        <dbReference type="Proteomes" id="UP000275772"/>
    </source>
</evidence>
<feature type="region of interest" description="Disordered" evidence="2">
    <location>
        <begin position="161"/>
        <end position="180"/>
    </location>
</feature>
<feature type="coiled-coil region" evidence="1">
    <location>
        <begin position="545"/>
        <end position="572"/>
    </location>
</feature>
<dbReference type="AlphaFoldDB" id="A0A383UW44"/>
<dbReference type="Proteomes" id="UP000275772">
    <property type="component" value="Unassembled WGS sequence"/>
</dbReference>
<sequence>MEEDVCSEYLDFAVETYRHASRYGDCPCDSPFLPRRGVFFWPMEKSELDQRRFKLWIQILKQMEKDYILIPMHEPNYVEYRDARYLFHSNYFRPPYFKAGKINWPHVKEWYFEFMNNTEESRLLNEAMSRLERYLNARESKEGMSSSSPPKQPSIVVKQNLRPQEFPEQTGPSKNPAEVNRMNDENHFQSKNSRPPFIYQRSSYDASESSSMSDTRDLHRAQYINFTEDSTEENLVAKADSVLAASDKKQKKEVTVEPQSPFVNICHGCSRCACRLEYPDDLTEGRLHPGSENASAQVHCDYIICHECVTLINNLEDDNFRSHLESPEHTCNVLSRLQKIRKSPIQTPQTANRTKKLEAILARQGYTSVSDYMSKLSHTGQKLQNLNSHPIISESTLNNKTQTPQFPVQAITTQELRISPEPRYERYTPDSKNQLSNPVDPGIMTSINADKTGEIANKAKSHRLSNGNIGDRFDSVESDLKTLQQTLADIGRQVETGANRTQALVRSFIRHDDAIKLLQKDATQGKAISDIMEGAIDAMSGSTQREDVTSRLERQEKGLDMLRRELKEKVDDLSCWLKVIDRHTNEITSLKQKVWINTQVNSGNNNPSDSGRRVVQKLECQVRIQQETTKSFMLKVEQRFDNIVRQYADELETLRQRDEDRQKQMTNLRAQLGLKFAHMEQKIASPRKPKR</sequence>
<feature type="compositionally biased region" description="Low complexity" evidence="2">
    <location>
        <begin position="202"/>
        <end position="213"/>
    </location>
</feature>
<dbReference type="VEuPathDB" id="FungiDB:BLGHR1_14314"/>
<accession>A0A383UW44</accession>
<evidence type="ECO:0000256" key="2">
    <source>
        <dbReference type="SAM" id="MobiDB-lite"/>
    </source>
</evidence>
<keyword evidence="1" id="KW-0175">Coiled coil</keyword>
<dbReference type="EMBL" id="UNSH01000051">
    <property type="protein sequence ID" value="SZF03522.1"/>
    <property type="molecule type" value="Genomic_DNA"/>
</dbReference>
<feature type="region of interest" description="Disordered" evidence="2">
    <location>
        <begin position="186"/>
        <end position="215"/>
    </location>
</feature>
<name>A0A383UW44_BLUHO</name>
<reference evidence="3 4" key="1">
    <citation type="submission" date="2017-11" db="EMBL/GenBank/DDBJ databases">
        <authorList>
            <person name="Kracher B."/>
        </authorList>
    </citation>
    <scope>NUCLEOTIDE SEQUENCE [LARGE SCALE GENOMIC DNA]</scope>
    <source>
        <strain evidence="3 4">RACE1</strain>
    </source>
</reference>
<gene>
    <name evidence="3" type="ORF">BLGHR1_14314</name>
</gene>
<organism evidence="3 4">
    <name type="scientific">Blumeria hordei</name>
    <name type="common">Barley powdery mildew</name>
    <name type="synonym">Blumeria graminis f. sp. hordei</name>
    <dbReference type="NCBI Taxonomy" id="2867405"/>
    <lineage>
        <taxon>Eukaryota</taxon>
        <taxon>Fungi</taxon>
        <taxon>Dikarya</taxon>
        <taxon>Ascomycota</taxon>
        <taxon>Pezizomycotina</taxon>
        <taxon>Leotiomycetes</taxon>
        <taxon>Erysiphales</taxon>
        <taxon>Erysiphaceae</taxon>
        <taxon>Blumeria</taxon>
    </lineage>
</organism>
<protein>
    <submittedName>
        <fullName evidence="3">Uncharacterized protein</fullName>
    </submittedName>
</protein>